<keyword evidence="2 5" id="KW-0812">Transmembrane</keyword>
<name>W8RQ87_STUST</name>
<keyword evidence="3 5" id="KW-1133">Transmembrane helix</keyword>
<sequence>MRWKKARRSDNVVDARGRSGGIGGGRLSLAGVAIVVVIGLLSGQDPMQILGQLANQTGSAPTQQSSTPARGDAPQVAFVQAILGDTEDTWQALFQQSGEQYRDPTLVLFRGGVSSACGFASSAGGPFYCPGDQQVYLDLQFFDEMASRFSVAGDFAQAYVIAHEVGHHVQTLLGVSQQMQAARQRGARMEGDNGLLVRQELQADCFAGVWAYHAQQRHEWLEEGDLEEALNAANAIGDDRLQKQSQGRVVPDAFTHGTSAQRVKWFRTGFDNGDPTRCDTFQTQRL</sequence>
<evidence type="ECO:0000256" key="3">
    <source>
        <dbReference type="ARBA" id="ARBA00022989"/>
    </source>
</evidence>
<dbReference type="KEGG" id="pstt:CH92_03495"/>
<gene>
    <name evidence="6" type="ORF">CH92_03495</name>
</gene>
<evidence type="ECO:0000256" key="1">
    <source>
        <dbReference type="ARBA" id="ARBA00004167"/>
    </source>
</evidence>
<feature type="transmembrane region" description="Helical" evidence="5">
    <location>
        <begin position="21"/>
        <end position="41"/>
    </location>
</feature>
<keyword evidence="4 5" id="KW-0472">Membrane</keyword>
<evidence type="ECO:0000256" key="4">
    <source>
        <dbReference type="ARBA" id="ARBA00023136"/>
    </source>
</evidence>
<evidence type="ECO:0000313" key="6">
    <source>
        <dbReference type="EMBL" id="AHL74201.1"/>
    </source>
</evidence>
<dbReference type="OrthoDB" id="9774900at2"/>
<comment type="subcellular location">
    <subcellularLocation>
        <location evidence="1">Membrane</location>
        <topology evidence="1">Single-pass membrane protein</topology>
    </subcellularLocation>
</comment>
<dbReference type="AlphaFoldDB" id="W8RQ87"/>
<evidence type="ECO:0000313" key="7">
    <source>
        <dbReference type="Proteomes" id="UP000019522"/>
    </source>
</evidence>
<reference evidence="7" key="1">
    <citation type="journal article" date="2014" name="Genome Announc.">
        <title>Complete Genome Sequence of the Highly Transformable Pseudomonas stutzeri Strain 28a24.</title>
        <authorList>
            <person name="Smith B.A."/>
            <person name="Dougherty K.M."/>
            <person name="Baltrus D.A."/>
        </authorList>
    </citation>
    <scope>NUCLEOTIDE SEQUENCE [LARGE SCALE GENOMIC DNA]</scope>
    <source>
        <strain evidence="7">28a24</strain>
    </source>
</reference>
<dbReference type="SUPFAM" id="SSF55486">
    <property type="entry name" value="Metalloproteases ('zincins'), catalytic domain"/>
    <property type="match status" value="1"/>
</dbReference>
<evidence type="ECO:0000256" key="5">
    <source>
        <dbReference type="SAM" id="Phobius"/>
    </source>
</evidence>
<organism evidence="6 7">
    <name type="scientific">Stutzerimonas stutzeri</name>
    <name type="common">Pseudomonas stutzeri</name>
    <dbReference type="NCBI Taxonomy" id="316"/>
    <lineage>
        <taxon>Bacteria</taxon>
        <taxon>Pseudomonadati</taxon>
        <taxon>Pseudomonadota</taxon>
        <taxon>Gammaproteobacteria</taxon>
        <taxon>Pseudomonadales</taxon>
        <taxon>Pseudomonadaceae</taxon>
        <taxon>Stutzerimonas</taxon>
    </lineage>
</organism>
<reference evidence="6 7" key="2">
    <citation type="submission" date="2014-03" db="EMBL/GenBank/DDBJ databases">
        <authorList>
            <person name="Baltrus D."/>
            <person name="Dougherty K."/>
        </authorList>
    </citation>
    <scope>NUCLEOTIDE SEQUENCE</scope>
    <source>
        <strain evidence="6 7">28a24</strain>
    </source>
</reference>
<dbReference type="GO" id="GO:0016020">
    <property type="term" value="C:membrane"/>
    <property type="evidence" value="ECO:0007669"/>
    <property type="project" value="UniProtKB-SubCell"/>
</dbReference>
<dbReference type="PANTHER" id="PTHR30168:SF0">
    <property type="entry name" value="INNER MEMBRANE PROTEIN"/>
    <property type="match status" value="1"/>
</dbReference>
<dbReference type="Pfam" id="PF04228">
    <property type="entry name" value="Zn_peptidase"/>
    <property type="match status" value="1"/>
</dbReference>
<dbReference type="RefSeq" id="WP_025240374.1">
    <property type="nucleotide sequence ID" value="NZ_CP007441.1"/>
</dbReference>
<dbReference type="EMBL" id="CP007441">
    <property type="protein sequence ID" value="AHL74201.1"/>
    <property type="molecule type" value="Genomic_DNA"/>
</dbReference>
<accession>W8RQ87</accession>
<protein>
    <submittedName>
        <fullName evidence="6">Metallopeptidase</fullName>
    </submittedName>
</protein>
<proteinExistence type="predicted"/>
<dbReference type="InterPro" id="IPR007343">
    <property type="entry name" value="Uncharacterised_pept_Zn_put"/>
</dbReference>
<dbReference type="Proteomes" id="UP000019522">
    <property type="component" value="Chromosome"/>
</dbReference>
<dbReference type="PATRIC" id="fig|316.77.peg.689"/>
<dbReference type="PANTHER" id="PTHR30168">
    <property type="entry name" value="PUTATIVE MEMBRANE PROTEIN YPFJ"/>
    <property type="match status" value="1"/>
</dbReference>
<evidence type="ECO:0000256" key="2">
    <source>
        <dbReference type="ARBA" id="ARBA00022692"/>
    </source>
</evidence>